<dbReference type="InterPro" id="IPR001841">
    <property type="entry name" value="Znf_RING"/>
</dbReference>
<accession>A0A8H7F032</accession>
<feature type="region of interest" description="Disordered" evidence="5">
    <location>
        <begin position="255"/>
        <end position="285"/>
    </location>
</feature>
<proteinExistence type="predicted"/>
<keyword evidence="2 4" id="KW-0863">Zinc-finger</keyword>
<reference evidence="7 8" key="1">
    <citation type="journal article" name="Sci. Rep.">
        <title>Telomere-to-telomere assembled and centromere annotated genomes of the two main subspecies of the button mushroom Agaricus bisporus reveal especially polymorphic chromosome ends.</title>
        <authorList>
            <person name="Sonnenberg A.S.M."/>
            <person name="Sedaghat-Telgerd N."/>
            <person name="Lavrijssen B."/>
            <person name="Ohm R.A."/>
            <person name="Hendrickx P.M."/>
            <person name="Scholtmeijer K."/>
            <person name="Baars J.J.P."/>
            <person name="van Peer A."/>
        </authorList>
    </citation>
    <scope>NUCLEOTIDE SEQUENCE [LARGE SCALE GENOMIC DNA]</scope>
    <source>
        <strain evidence="7 8">H119_p4</strain>
    </source>
</reference>
<sequence>MPRPSKSSTTISEPDPVAPRRSSRISSRQVQNVPTIPPAKRRKIMPPRESPMTGLQSCCSERPGMAATPSILSAHTMRRSSRMTFSELEEWEKFLSCKEQECKTRTQQLDERLQSLIDREDEAATQLSQVAKREAQNALSQLEEHFTCALCYEIMAYPYTLNPARCGHTFCAICVLKWFFSRLHRVCGGWHEAVDCPICRSDLMITPDRVPRSGFTFPFVPNRVASAVIESLIDKLAGSSLPVVKQEDPEALRISDADKERRKQKRGGLKVEDGSLSSEADLDGWRQGGASRNEWLKRDSDGKREMNILVQSWSMLGSHEFLILKQRLEV</sequence>
<evidence type="ECO:0000313" key="7">
    <source>
        <dbReference type="EMBL" id="KAF7770393.1"/>
    </source>
</evidence>
<protein>
    <recommendedName>
        <fullName evidence="6">RING-type domain-containing protein</fullName>
    </recommendedName>
</protein>
<dbReference type="Pfam" id="PF00097">
    <property type="entry name" value="zf-C3HC4"/>
    <property type="match status" value="1"/>
</dbReference>
<feature type="compositionally biased region" description="Polar residues" evidence="5">
    <location>
        <begin position="1"/>
        <end position="12"/>
    </location>
</feature>
<dbReference type="Proteomes" id="UP000629468">
    <property type="component" value="Unassembled WGS sequence"/>
</dbReference>
<evidence type="ECO:0000256" key="3">
    <source>
        <dbReference type="ARBA" id="ARBA00022833"/>
    </source>
</evidence>
<evidence type="ECO:0000313" key="8">
    <source>
        <dbReference type="Proteomes" id="UP000629468"/>
    </source>
</evidence>
<name>A0A8H7F032_AGABI</name>
<dbReference type="PROSITE" id="PS50089">
    <property type="entry name" value="ZF_RING_2"/>
    <property type="match status" value="1"/>
</dbReference>
<evidence type="ECO:0000256" key="1">
    <source>
        <dbReference type="ARBA" id="ARBA00022723"/>
    </source>
</evidence>
<dbReference type="SUPFAM" id="SSF57850">
    <property type="entry name" value="RING/U-box"/>
    <property type="match status" value="1"/>
</dbReference>
<dbReference type="GO" id="GO:0008270">
    <property type="term" value="F:zinc ion binding"/>
    <property type="evidence" value="ECO:0007669"/>
    <property type="project" value="UniProtKB-KW"/>
</dbReference>
<dbReference type="InterPro" id="IPR018957">
    <property type="entry name" value="Znf_C3HC4_RING-type"/>
</dbReference>
<evidence type="ECO:0000259" key="6">
    <source>
        <dbReference type="PROSITE" id="PS50089"/>
    </source>
</evidence>
<evidence type="ECO:0000256" key="2">
    <source>
        <dbReference type="ARBA" id="ARBA00022771"/>
    </source>
</evidence>
<evidence type="ECO:0000256" key="5">
    <source>
        <dbReference type="SAM" id="MobiDB-lite"/>
    </source>
</evidence>
<organism evidence="7 8">
    <name type="scientific">Agaricus bisporus var. burnettii</name>
    <dbReference type="NCBI Taxonomy" id="192524"/>
    <lineage>
        <taxon>Eukaryota</taxon>
        <taxon>Fungi</taxon>
        <taxon>Dikarya</taxon>
        <taxon>Basidiomycota</taxon>
        <taxon>Agaricomycotina</taxon>
        <taxon>Agaricomycetes</taxon>
        <taxon>Agaricomycetidae</taxon>
        <taxon>Agaricales</taxon>
        <taxon>Agaricineae</taxon>
        <taxon>Agaricaceae</taxon>
        <taxon>Agaricus</taxon>
    </lineage>
</organism>
<dbReference type="SMART" id="SM00184">
    <property type="entry name" value="RING"/>
    <property type="match status" value="1"/>
</dbReference>
<dbReference type="PROSITE" id="PS00518">
    <property type="entry name" value="ZF_RING_1"/>
    <property type="match status" value="1"/>
</dbReference>
<feature type="region of interest" description="Disordered" evidence="5">
    <location>
        <begin position="1"/>
        <end position="57"/>
    </location>
</feature>
<dbReference type="AlphaFoldDB" id="A0A8H7F032"/>
<comment type="caution">
    <text evidence="7">The sequence shown here is derived from an EMBL/GenBank/DDBJ whole genome shotgun (WGS) entry which is preliminary data.</text>
</comment>
<dbReference type="InterPro" id="IPR017907">
    <property type="entry name" value="Znf_RING_CS"/>
</dbReference>
<evidence type="ECO:0000256" key="4">
    <source>
        <dbReference type="PROSITE-ProRule" id="PRU00175"/>
    </source>
</evidence>
<dbReference type="Gene3D" id="3.30.40.10">
    <property type="entry name" value="Zinc/RING finger domain, C3HC4 (zinc finger)"/>
    <property type="match status" value="1"/>
</dbReference>
<feature type="domain" description="RING-type" evidence="6">
    <location>
        <begin position="148"/>
        <end position="200"/>
    </location>
</feature>
<dbReference type="EMBL" id="JABXXO010000009">
    <property type="protein sequence ID" value="KAF7770393.1"/>
    <property type="molecule type" value="Genomic_DNA"/>
</dbReference>
<keyword evidence="3" id="KW-0862">Zinc</keyword>
<dbReference type="InterPro" id="IPR013083">
    <property type="entry name" value="Znf_RING/FYVE/PHD"/>
</dbReference>
<keyword evidence="1" id="KW-0479">Metal-binding</keyword>
<gene>
    <name evidence="7" type="ORF">Agabi119p4_6367</name>
</gene>